<comment type="caution">
    <text evidence="1">The sequence shown here is derived from an EMBL/GenBank/DDBJ whole genome shotgun (WGS) entry which is preliminary data.</text>
</comment>
<dbReference type="AlphaFoldDB" id="A0AAD5YRQ7"/>
<accession>A0AAD5YRQ7</accession>
<organism evidence="1 2">
    <name type="scientific">Leucocoprinus birnbaumii</name>
    <dbReference type="NCBI Taxonomy" id="56174"/>
    <lineage>
        <taxon>Eukaryota</taxon>
        <taxon>Fungi</taxon>
        <taxon>Dikarya</taxon>
        <taxon>Basidiomycota</taxon>
        <taxon>Agaricomycotina</taxon>
        <taxon>Agaricomycetes</taxon>
        <taxon>Agaricomycetidae</taxon>
        <taxon>Agaricales</taxon>
        <taxon>Agaricineae</taxon>
        <taxon>Agaricaceae</taxon>
        <taxon>Leucocoprinus</taxon>
    </lineage>
</organism>
<proteinExistence type="predicted"/>
<dbReference type="EMBL" id="JANIEX010001103">
    <property type="protein sequence ID" value="KAJ3560815.1"/>
    <property type="molecule type" value="Genomic_DNA"/>
</dbReference>
<keyword evidence="2" id="KW-1185">Reference proteome</keyword>
<protein>
    <submittedName>
        <fullName evidence="1">Uncharacterized protein</fullName>
    </submittedName>
</protein>
<evidence type="ECO:0000313" key="2">
    <source>
        <dbReference type="Proteomes" id="UP001213000"/>
    </source>
</evidence>
<name>A0AAD5YRQ7_9AGAR</name>
<sequence length="335" mass="38025">MLWPLYVNRTIVIRKRMRASVEAVSEIISNGELYMELQPFVIKMEQDHSKPRSYMFIERVPSPLGCGKLLNAYEVTFSPPVEAADGQGVNMWGRMIFTFVSPKFRSSLRVKETEEAGVVEVVEILVIEIMRVMTSLMTRMRNQPRLDQTLSLGLGWFLSLSLSSLCPNSTKSTMLWPLYIDRTIVIRRRIRASLAAVAEFTSDGEKYMRLQPFVMKMQEDTSNPCLYRVLERVPAPFGLWEMDNSFELVFSQPVEDEGGRGIDMSGQMDAKIVAPKVKSTVRVRETEEPGVVEVVEILSIQVLIFMASYVAGLIERAHKDLLSRLAERVEANASS</sequence>
<reference evidence="1" key="1">
    <citation type="submission" date="2022-07" db="EMBL/GenBank/DDBJ databases">
        <title>Genome Sequence of Leucocoprinus birnbaumii.</title>
        <authorList>
            <person name="Buettner E."/>
        </authorList>
    </citation>
    <scope>NUCLEOTIDE SEQUENCE</scope>
    <source>
        <strain evidence="1">VT141</strain>
    </source>
</reference>
<evidence type="ECO:0000313" key="1">
    <source>
        <dbReference type="EMBL" id="KAJ3560815.1"/>
    </source>
</evidence>
<gene>
    <name evidence="1" type="ORF">NP233_g10586</name>
</gene>
<dbReference type="SUPFAM" id="SSF55961">
    <property type="entry name" value="Bet v1-like"/>
    <property type="match status" value="1"/>
</dbReference>
<dbReference type="Proteomes" id="UP001213000">
    <property type="component" value="Unassembled WGS sequence"/>
</dbReference>